<reference evidence="2 3" key="2">
    <citation type="journal article" date="2022" name="Mol. Biol. Evol.">
        <title>Comparative Genomics Reveals Insights into the Divergent Evolution of Astigmatic Mites and Household Pest Adaptations.</title>
        <authorList>
            <person name="Xiong Q."/>
            <person name="Wan A.T."/>
            <person name="Liu X."/>
            <person name="Fung C.S."/>
            <person name="Xiao X."/>
            <person name="Malainual N."/>
            <person name="Hou J."/>
            <person name="Wang L."/>
            <person name="Wang M."/>
            <person name="Yang K.Y."/>
            <person name="Cui Y."/>
            <person name="Leung E.L."/>
            <person name="Nong W."/>
            <person name="Shin S.K."/>
            <person name="Au S.W."/>
            <person name="Jeong K.Y."/>
            <person name="Chew F.T."/>
            <person name="Hui J.H."/>
            <person name="Leung T.F."/>
            <person name="Tungtrongchitr A."/>
            <person name="Zhong N."/>
            <person name="Liu Z."/>
            <person name="Tsui S.K."/>
        </authorList>
    </citation>
    <scope>NUCLEOTIDE SEQUENCE [LARGE SCALE GENOMIC DNA]</scope>
    <source>
        <strain evidence="2">Derp</strain>
    </source>
</reference>
<protein>
    <submittedName>
        <fullName evidence="2">Uncharacterized protein</fullName>
    </submittedName>
</protein>
<dbReference type="Proteomes" id="UP000887458">
    <property type="component" value="Unassembled WGS sequence"/>
</dbReference>
<evidence type="ECO:0000313" key="2">
    <source>
        <dbReference type="EMBL" id="KAH9425587.1"/>
    </source>
</evidence>
<sequence>MITSNNQLINQSIVLTNYSYGFYSNLLVLSILCLLIYVMFYICLTRFFISSLPSSSCLFKKTNSIRSA</sequence>
<proteinExistence type="predicted"/>
<keyword evidence="1" id="KW-0812">Transmembrane</keyword>
<evidence type="ECO:0000256" key="1">
    <source>
        <dbReference type="SAM" id="Phobius"/>
    </source>
</evidence>
<keyword evidence="1" id="KW-0472">Membrane</keyword>
<dbReference type="EMBL" id="NJHN03000017">
    <property type="protein sequence ID" value="KAH9425587.1"/>
    <property type="molecule type" value="Genomic_DNA"/>
</dbReference>
<comment type="caution">
    <text evidence="2">The sequence shown here is derived from an EMBL/GenBank/DDBJ whole genome shotgun (WGS) entry which is preliminary data.</text>
</comment>
<feature type="transmembrane region" description="Helical" evidence="1">
    <location>
        <begin position="20"/>
        <end position="44"/>
    </location>
</feature>
<evidence type="ECO:0000313" key="3">
    <source>
        <dbReference type="Proteomes" id="UP000887458"/>
    </source>
</evidence>
<keyword evidence="3" id="KW-1185">Reference proteome</keyword>
<accession>A0ABQ8JSK2</accession>
<gene>
    <name evidence="2" type="ORF">DERP_004801</name>
</gene>
<keyword evidence="1" id="KW-1133">Transmembrane helix</keyword>
<organism evidence="2 3">
    <name type="scientific">Dermatophagoides pteronyssinus</name>
    <name type="common">European house dust mite</name>
    <dbReference type="NCBI Taxonomy" id="6956"/>
    <lineage>
        <taxon>Eukaryota</taxon>
        <taxon>Metazoa</taxon>
        <taxon>Ecdysozoa</taxon>
        <taxon>Arthropoda</taxon>
        <taxon>Chelicerata</taxon>
        <taxon>Arachnida</taxon>
        <taxon>Acari</taxon>
        <taxon>Acariformes</taxon>
        <taxon>Sarcoptiformes</taxon>
        <taxon>Astigmata</taxon>
        <taxon>Psoroptidia</taxon>
        <taxon>Analgoidea</taxon>
        <taxon>Pyroglyphidae</taxon>
        <taxon>Dermatophagoidinae</taxon>
        <taxon>Dermatophagoides</taxon>
    </lineage>
</organism>
<reference evidence="2 3" key="1">
    <citation type="journal article" date="2018" name="J. Allergy Clin. Immunol.">
        <title>High-quality assembly of Dermatophagoides pteronyssinus genome and transcriptome reveals a wide range of novel allergens.</title>
        <authorList>
            <person name="Liu X.Y."/>
            <person name="Yang K.Y."/>
            <person name="Wang M.Q."/>
            <person name="Kwok J.S."/>
            <person name="Zeng X."/>
            <person name="Yang Z."/>
            <person name="Xiao X.J."/>
            <person name="Lau C.P."/>
            <person name="Li Y."/>
            <person name="Huang Z.M."/>
            <person name="Ba J.G."/>
            <person name="Yim A.K."/>
            <person name="Ouyang C.Y."/>
            <person name="Ngai S.M."/>
            <person name="Chan T.F."/>
            <person name="Leung E.L."/>
            <person name="Liu L."/>
            <person name="Liu Z.G."/>
            <person name="Tsui S.K."/>
        </authorList>
    </citation>
    <scope>NUCLEOTIDE SEQUENCE [LARGE SCALE GENOMIC DNA]</scope>
    <source>
        <strain evidence="2">Derp</strain>
    </source>
</reference>
<name>A0ABQ8JSK2_DERPT</name>